<dbReference type="EMBL" id="SMJU01000001">
    <property type="protein sequence ID" value="TDB68963.1"/>
    <property type="molecule type" value="Genomic_DNA"/>
</dbReference>
<reference evidence="7 8" key="1">
    <citation type="submission" date="2019-02" db="EMBL/GenBank/DDBJ databases">
        <title>Arundinibacter roseus gen. nov., sp. nov., a new member of the family Cytophagaceae.</title>
        <authorList>
            <person name="Szuroczki S."/>
            <person name="Khayer B."/>
            <person name="Sproer C."/>
            <person name="Toumi M."/>
            <person name="Szabo A."/>
            <person name="Felfoldi T."/>
            <person name="Schumann P."/>
            <person name="Toth E."/>
        </authorList>
    </citation>
    <scope>NUCLEOTIDE SEQUENCE [LARGE SCALE GENOMIC DNA]</scope>
    <source>
        <strain evidence="7 8">DMA-k-7a</strain>
    </source>
</reference>
<evidence type="ECO:0000256" key="2">
    <source>
        <dbReference type="ARBA" id="ARBA00023136"/>
    </source>
</evidence>
<evidence type="ECO:0000256" key="3">
    <source>
        <dbReference type="ARBA" id="ARBA00023237"/>
    </source>
</evidence>
<dbReference type="PROSITE" id="PS51123">
    <property type="entry name" value="OMPA_2"/>
    <property type="match status" value="1"/>
</dbReference>
<dbReference type="Gene3D" id="2.60.40.1120">
    <property type="entry name" value="Carboxypeptidase-like, regulatory domain"/>
    <property type="match status" value="1"/>
</dbReference>
<feature type="region of interest" description="Disordered" evidence="5">
    <location>
        <begin position="387"/>
        <end position="409"/>
    </location>
</feature>
<feature type="compositionally biased region" description="Pro residues" evidence="5">
    <location>
        <begin position="182"/>
        <end position="202"/>
    </location>
</feature>
<evidence type="ECO:0000313" key="8">
    <source>
        <dbReference type="Proteomes" id="UP000295706"/>
    </source>
</evidence>
<dbReference type="GO" id="GO:0009279">
    <property type="term" value="C:cell outer membrane"/>
    <property type="evidence" value="ECO:0007669"/>
    <property type="project" value="UniProtKB-SubCell"/>
</dbReference>
<protein>
    <submittedName>
        <fullName evidence="7">OmpA family protein</fullName>
    </submittedName>
</protein>
<evidence type="ECO:0000256" key="5">
    <source>
        <dbReference type="SAM" id="MobiDB-lite"/>
    </source>
</evidence>
<keyword evidence="2 4" id="KW-0472">Membrane</keyword>
<dbReference type="AlphaFoldDB" id="A0A4R4KLW8"/>
<evidence type="ECO:0000256" key="1">
    <source>
        <dbReference type="ARBA" id="ARBA00004442"/>
    </source>
</evidence>
<dbReference type="PANTHER" id="PTHR30329">
    <property type="entry name" value="STATOR ELEMENT OF FLAGELLAR MOTOR COMPLEX"/>
    <property type="match status" value="1"/>
</dbReference>
<keyword evidence="8" id="KW-1185">Reference proteome</keyword>
<evidence type="ECO:0000256" key="4">
    <source>
        <dbReference type="PROSITE-ProRule" id="PRU00473"/>
    </source>
</evidence>
<organism evidence="7 8">
    <name type="scientific">Arundinibacter roseus</name>
    <dbReference type="NCBI Taxonomy" id="2070510"/>
    <lineage>
        <taxon>Bacteria</taxon>
        <taxon>Pseudomonadati</taxon>
        <taxon>Bacteroidota</taxon>
        <taxon>Cytophagia</taxon>
        <taxon>Cytophagales</taxon>
        <taxon>Spirosomataceae</taxon>
        <taxon>Arundinibacter</taxon>
    </lineage>
</organism>
<dbReference type="Pfam" id="PF00691">
    <property type="entry name" value="OmpA"/>
    <property type="match status" value="1"/>
</dbReference>
<keyword evidence="3" id="KW-0998">Cell outer membrane</keyword>
<feature type="region of interest" description="Disordered" evidence="5">
    <location>
        <begin position="172"/>
        <end position="209"/>
    </location>
</feature>
<dbReference type="CDD" id="cd07185">
    <property type="entry name" value="OmpA_C-like"/>
    <property type="match status" value="1"/>
</dbReference>
<sequence length="419" mass="47327">MLQKKYQTTPTPMRFVSFIVLLATFCLQIEPVSGQVTRQPYVEERYSRSVRILQVELTDRYTIIDMQYGEPATQQMFRMQPFSTGGSIGFDPQSRLYKPGDTRHRFNFIKAEGIPESPASLKVRPGEVVRFKVYFERLDPGIEVFDLYEGRNPDQTEYWNFYGVHITNPARKKPVAKAPAPTKTPPPAKVQEPEPTPTPAEPPLLDKVPDELPVQEPEFITLAGTVFDAKTNKPLSARLYYREETDTLSLNTSSGKYRLGLNKTQRYTVGVQAKGYLNGSLLVSPADSAANPSLRHDFYLTPLAEGTSVTLNKIYFATSQYQLLSESFDELNGLVELLKENPGLKIRIEGHTDSVGDFEKNVELSRNRADAVRTYLIEKGIDTSRLEAKGYGPTRPVSKGNSEEERQKNRRVEFVILGT</sequence>
<dbReference type="PANTHER" id="PTHR30329:SF21">
    <property type="entry name" value="LIPOPROTEIN YIAD-RELATED"/>
    <property type="match status" value="1"/>
</dbReference>
<comment type="caution">
    <text evidence="7">The sequence shown here is derived from an EMBL/GenBank/DDBJ whole genome shotgun (WGS) entry which is preliminary data.</text>
</comment>
<accession>A0A4R4KLW8</accession>
<dbReference type="PRINTS" id="PR01021">
    <property type="entry name" value="OMPADOMAIN"/>
</dbReference>
<proteinExistence type="predicted"/>
<dbReference type="InterPro" id="IPR050330">
    <property type="entry name" value="Bact_OuterMem_StrucFunc"/>
</dbReference>
<dbReference type="InterPro" id="IPR006665">
    <property type="entry name" value="OmpA-like"/>
</dbReference>
<dbReference type="Gene3D" id="3.30.1330.60">
    <property type="entry name" value="OmpA-like domain"/>
    <property type="match status" value="1"/>
</dbReference>
<feature type="domain" description="OmpA-like" evidence="6">
    <location>
        <begin position="303"/>
        <end position="419"/>
    </location>
</feature>
<comment type="subcellular location">
    <subcellularLocation>
        <location evidence="1">Cell outer membrane</location>
    </subcellularLocation>
</comment>
<gene>
    <name evidence="7" type="ORF">EZE20_01085</name>
</gene>
<dbReference type="SUPFAM" id="SSF103088">
    <property type="entry name" value="OmpA-like"/>
    <property type="match status" value="1"/>
</dbReference>
<dbReference type="Proteomes" id="UP000295706">
    <property type="component" value="Unassembled WGS sequence"/>
</dbReference>
<evidence type="ECO:0000313" key="7">
    <source>
        <dbReference type="EMBL" id="TDB68963.1"/>
    </source>
</evidence>
<dbReference type="InterPro" id="IPR006664">
    <property type="entry name" value="OMP_bac"/>
</dbReference>
<evidence type="ECO:0000259" key="6">
    <source>
        <dbReference type="PROSITE" id="PS51123"/>
    </source>
</evidence>
<name>A0A4R4KLW8_9BACT</name>
<dbReference type="InterPro" id="IPR036737">
    <property type="entry name" value="OmpA-like_sf"/>
</dbReference>
<dbReference type="OrthoDB" id="1490539at2"/>